<evidence type="ECO:0000313" key="2">
    <source>
        <dbReference type="EMBL" id="KAG9330688.1"/>
    </source>
</evidence>
<comment type="caution">
    <text evidence="2">The sequence shown here is derived from an EMBL/GenBank/DDBJ whole genome shotgun (WGS) entry which is preliminary data.</text>
</comment>
<reference evidence="2" key="1">
    <citation type="thesis" date="2021" institute="BYU ScholarsArchive" country="Provo, UT, USA">
        <title>Applications of and Algorithms for Genome Assembly and Genomic Analyses with an Emphasis on Marine Teleosts.</title>
        <authorList>
            <person name="Pickett B.D."/>
        </authorList>
    </citation>
    <scope>NUCLEOTIDE SEQUENCE</scope>
    <source>
        <strain evidence="2">HI-2016</strain>
    </source>
</reference>
<proteinExistence type="predicted"/>
<dbReference type="EMBL" id="JAFBMS010000488">
    <property type="protein sequence ID" value="KAG9330688.1"/>
    <property type="molecule type" value="Genomic_DNA"/>
</dbReference>
<name>A0A8T2MYF4_9TELE</name>
<dbReference type="Proteomes" id="UP000824540">
    <property type="component" value="Unassembled WGS sequence"/>
</dbReference>
<sequence length="60" mass="6258">MRGAALKKVPLRSSPSHTTSIGKAAISSASLGIDQGEDDHTEPAVSFSRALPSSHMFFSS</sequence>
<feature type="region of interest" description="Disordered" evidence="1">
    <location>
        <begin position="1"/>
        <end position="23"/>
    </location>
</feature>
<keyword evidence="3" id="KW-1185">Reference proteome</keyword>
<dbReference type="AlphaFoldDB" id="A0A8T2MYF4"/>
<organism evidence="2 3">
    <name type="scientific">Albula glossodonta</name>
    <name type="common">roundjaw bonefish</name>
    <dbReference type="NCBI Taxonomy" id="121402"/>
    <lineage>
        <taxon>Eukaryota</taxon>
        <taxon>Metazoa</taxon>
        <taxon>Chordata</taxon>
        <taxon>Craniata</taxon>
        <taxon>Vertebrata</taxon>
        <taxon>Euteleostomi</taxon>
        <taxon>Actinopterygii</taxon>
        <taxon>Neopterygii</taxon>
        <taxon>Teleostei</taxon>
        <taxon>Albuliformes</taxon>
        <taxon>Albulidae</taxon>
        <taxon>Albula</taxon>
    </lineage>
</organism>
<evidence type="ECO:0000256" key="1">
    <source>
        <dbReference type="SAM" id="MobiDB-lite"/>
    </source>
</evidence>
<protein>
    <submittedName>
        <fullName evidence="2">Uncharacterized protein</fullName>
    </submittedName>
</protein>
<accession>A0A8T2MYF4</accession>
<gene>
    <name evidence="2" type="ORF">JZ751_022411</name>
</gene>
<evidence type="ECO:0000313" key="3">
    <source>
        <dbReference type="Proteomes" id="UP000824540"/>
    </source>
</evidence>